<dbReference type="InterPro" id="IPR010562">
    <property type="entry name" value="Haemolymph_juvenile_hormone-bd"/>
</dbReference>
<dbReference type="Gene3D" id="3.15.10.30">
    <property type="entry name" value="Haemolymph juvenile hormone binding protein"/>
    <property type="match status" value="1"/>
</dbReference>
<sequence length="445" mass="49754">MEPIASPQVLEEQPEKGSLHISKGGEQISLLPTAIVYVKSKNGTIPLRALIDQGSHISFITQAAVQLLGIKRQAVKGHFAGLGGEINVVSKSKTDLVLHSLHNPDCSVQVTAFVLDKITGFLPPQRVSVASWPILKDIKLADPNFHSPNKIDLLLGSDVYGNILMEGIRKCSSGSLLAQATIFGWILTGTNRLQSHAANIVSMHVQSDDFLKSFWEIENEPKLNQKIMSEEEKRCEEIYAATTTRDETGRYIVKLPFRDDNPTCQGQTREAALRRFLKLEQQLARNENLKREFKQTFDDVNKDETAAQLELHCSSLTLVGDYDITGRLIVLDVVGHGGYNIILGKYKVNIDVELKKAQGKDGKNHLVIKNFKIKCEGLSANKYEFKNLFNGQKELSDAVHKFAHENWKEVGSFLQEPAWTAAIKEVIRYINDYLKGVPLEKIVLK</sequence>
<dbReference type="Pfam" id="PF06585">
    <property type="entry name" value="JHBP"/>
    <property type="match status" value="1"/>
</dbReference>
<dbReference type="AlphaFoldDB" id="A0A8J9UIS2"/>
<reference evidence="2" key="1">
    <citation type="submission" date="2021-12" db="EMBL/GenBank/DDBJ databases">
        <authorList>
            <person name="Martin H S."/>
        </authorList>
    </citation>
    <scope>NUCLEOTIDE SEQUENCE</scope>
</reference>
<evidence type="ECO:0000313" key="2">
    <source>
        <dbReference type="EMBL" id="CAH0719899.1"/>
    </source>
</evidence>
<evidence type="ECO:0000256" key="1">
    <source>
        <dbReference type="SAM" id="Coils"/>
    </source>
</evidence>
<proteinExistence type="predicted"/>
<name>A0A8J9UIS2_9NEOP</name>
<organism evidence="2 3">
    <name type="scientific">Brenthis ino</name>
    <name type="common">lesser marbled fritillary</name>
    <dbReference type="NCBI Taxonomy" id="405034"/>
    <lineage>
        <taxon>Eukaryota</taxon>
        <taxon>Metazoa</taxon>
        <taxon>Ecdysozoa</taxon>
        <taxon>Arthropoda</taxon>
        <taxon>Hexapoda</taxon>
        <taxon>Insecta</taxon>
        <taxon>Pterygota</taxon>
        <taxon>Neoptera</taxon>
        <taxon>Endopterygota</taxon>
        <taxon>Lepidoptera</taxon>
        <taxon>Glossata</taxon>
        <taxon>Ditrysia</taxon>
        <taxon>Papilionoidea</taxon>
        <taxon>Nymphalidae</taxon>
        <taxon>Heliconiinae</taxon>
        <taxon>Argynnini</taxon>
        <taxon>Brenthis</taxon>
    </lineage>
</organism>
<dbReference type="InterPro" id="IPR021109">
    <property type="entry name" value="Peptidase_aspartic_dom_sf"/>
</dbReference>
<dbReference type="InterPro" id="IPR038606">
    <property type="entry name" value="To_sf"/>
</dbReference>
<feature type="non-terminal residue" evidence="2">
    <location>
        <position position="445"/>
    </location>
</feature>
<protein>
    <recommendedName>
        <fullName evidence="4">Peptidase aspartic putative domain-containing protein</fullName>
    </recommendedName>
</protein>
<evidence type="ECO:0000313" key="3">
    <source>
        <dbReference type="Proteomes" id="UP000838878"/>
    </source>
</evidence>
<feature type="coiled-coil region" evidence="1">
    <location>
        <begin position="269"/>
        <end position="299"/>
    </location>
</feature>
<dbReference type="Gene3D" id="2.40.70.10">
    <property type="entry name" value="Acid Proteases"/>
    <property type="match status" value="1"/>
</dbReference>
<accession>A0A8J9UIS2</accession>
<keyword evidence="1" id="KW-0175">Coiled coil</keyword>
<dbReference type="PANTHER" id="PTHR47331">
    <property type="entry name" value="PHD-TYPE DOMAIN-CONTAINING PROTEIN"/>
    <property type="match status" value="1"/>
</dbReference>
<dbReference type="PANTHER" id="PTHR47331:SF5">
    <property type="entry name" value="RIBONUCLEASE H"/>
    <property type="match status" value="1"/>
</dbReference>
<keyword evidence="3" id="KW-1185">Reference proteome</keyword>
<dbReference type="SMART" id="SM00700">
    <property type="entry name" value="JHBP"/>
    <property type="match status" value="1"/>
</dbReference>
<gene>
    <name evidence="2" type="ORF">BINO364_LOCUS6190</name>
</gene>
<evidence type="ECO:0008006" key="4">
    <source>
        <dbReference type="Google" id="ProtNLM"/>
    </source>
</evidence>
<dbReference type="Proteomes" id="UP000838878">
    <property type="component" value="Chromosome 14"/>
</dbReference>
<dbReference type="OrthoDB" id="8065733at2759"/>
<dbReference type="EMBL" id="OV170234">
    <property type="protein sequence ID" value="CAH0719899.1"/>
    <property type="molecule type" value="Genomic_DNA"/>
</dbReference>